<organism evidence="14 15">
    <name type="scientific">Flagellimonas nanhaiensis</name>
    <dbReference type="NCBI Taxonomy" id="2292706"/>
    <lineage>
        <taxon>Bacteria</taxon>
        <taxon>Pseudomonadati</taxon>
        <taxon>Bacteroidota</taxon>
        <taxon>Flavobacteriia</taxon>
        <taxon>Flavobacteriales</taxon>
        <taxon>Flavobacteriaceae</taxon>
        <taxon>Flagellimonas</taxon>
    </lineage>
</organism>
<evidence type="ECO:0000259" key="12">
    <source>
        <dbReference type="Pfam" id="PF00712"/>
    </source>
</evidence>
<proteinExistence type="inferred from homology"/>
<keyword evidence="15" id="KW-1185">Reference proteome</keyword>
<evidence type="ECO:0000256" key="6">
    <source>
        <dbReference type="ARBA" id="ARBA00022695"/>
    </source>
</evidence>
<name>A0A371JN20_9FLAO</name>
<dbReference type="InterPro" id="IPR001001">
    <property type="entry name" value="DNA_polIII_beta"/>
</dbReference>
<dbReference type="Gene3D" id="3.70.10.10">
    <property type="match status" value="1"/>
</dbReference>
<feature type="domain" description="DNA polymerase III beta sliding clamp C-terminal" evidence="13">
    <location>
        <begin position="241"/>
        <end position="353"/>
    </location>
</feature>
<dbReference type="PANTHER" id="PTHR30478">
    <property type="entry name" value="DNA POLYMERASE III SUBUNIT BETA"/>
    <property type="match status" value="1"/>
</dbReference>
<keyword evidence="4" id="KW-0963">Cytoplasm</keyword>
<sequence length="364" mass="40930">MKISIETKTFLQAMGRIAPCVPNNPNVPILSNALFEVRDGLLNMTATDFEKTASTFVKVQGDGEVRFCVDQRKFQNIVKNAISPRFEVEVMDKVIMINLEKSTYELPLGEIEAYPNVEFKKLDEALEVDGPAFFEALMEAKRFTNNDDLRQFFNVHITNYENSLQVQASDNYTCYLNNLTGCGKAEFSLLVPNRNIVLFEVIDFDEASLKMGYSGNTLLVNDDLTQVAILLTDAKFPPVNKVIPAQDTLTSKFTCDKDFLISAINRLSVVYGGLKEKKVRFDFTNDMAIISSDDSTLNTHGKEYVPGTHEGDVFPIGFNANYLLRSIQCIDSETIEINMKSEKFGAVLKDENREVLVMPTLLNN</sequence>
<comment type="caution">
    <text evidence="14">The sequence shown here is derived from an EMBL/GenBank/DDBJ whole genome shotgun (WGS) entry which is preliminary data.</text>
</comment>
<evidence type="ECO:0000256" key="4">
    <source>
        <dbReference type="ARBA" id="ARBA00022490"/>
    </source>
</evidence>
<dbReference type="Proteomes" id="UP000261828">
    <property type="component" value="Unassembled WGS sequence"/>
</dbReference>
<comment type="similarity">
    <text evidence="2">Belongs to the beta sliding clamp family.</text>
</comment>
<evidence type="ECO:0000313" key="14">
    <source>
        <dbReference type="EMBL" id="RDY58477.1"/>
    </source>
</evidence>
<evidence type="ECO:0000256" key="7">
    <source>
        <dbReference type="ARBA" id="ARBA00022705"/>
    </source>
</evidence>
<evidence type="ECO:0000256" key="8">
    <source>
        <dbReference type="ARBA" id="ARBA00022932"/>
    </source>
</evidence>
<evidence type="ECO:0000256" key="11">
    <source>
        <dbReference type="ARBA" id="ARBA00033276"/>
    </source>
</evidence>
<dbReference type="Gene3D" id="3.10.150.10">
    <property type="entry name" value="DNA Polymerase III, subunit A, domain 2"/>
    <property type="match status" value="1"/>
</dbReference>
<feature type="domain" description="DNA polymerase III beta sliding clamp N-terminal" evidence="12">
    <location>
        <begin position="1"/>
        <end position="117"/>
    </location>
</feature>
<evidence type="ECO:0000313" key="15">
    <source>
        <dbReference type="Proteomes" id="UP000261828"/>
    </source>
</evidence>
<dbReference type="GO" id="GO:0009360">
    <property type="term" value="C:DNA polymerase III complex"/>
    <property type="evidence" value="ECO:0007669"/>
    <property type="project" value="InterPro"/>
</dbReference>
<dbReference type="CDD" id="cd00140">
    <property type="entry name" value="beta_clamp"/>
    <property type="match status" value="1"/>
</dbReference>
<dbReference type="GO" id="GO:0003677">
    <property type="term" value="F:DNA binding"/>
    <property type="evidence" value="ECO:0007669"/>
    <property type="project" value="UniProtKB-KW"/>
</dbReference>
<keyword evidence="7" id="KW-0235">DNA replication</keyword>
<dbReference type="GO" id="GO:0005737">
    <property type="term" value="C:cytoplasm"/>
    <property type="evidence" value="ECO:0007669"/>
    <property type="project" value="UniProtKB-SubCell"/>
</dbReference>
<dbReference type="GO" id="GO:0006271">
    <property type="term" value="P:DNA strand elongation involved in DNA replication"/>
    <property type="evidence" value="ECO:0007669"/>
    <property type="project" value="TreeGrafter"/>
</dbReference>
<evidence type="ECO:0000256" key="2">
    <source>
        <dbReference type="ARBA" id="ARBA00010752"/>
    </source>
</evidence>
<dbReference type="InterPro" id="IPR046938">
    <property type="entry name" value="DNA_clamp_sf"/>
</dbReference>
<dbReference type="PANTHER" id="PTHR30478:SF0">
    <property type="entry name" value="BETA SLIDING CLAMP"/>
    <property type="match status" value="1"/>
</dbReference>
<dbReference type="Pfam" id="PF02768">
    <property type="entry name" value="DNA_pol3_beta_3"/>
    <property type="match status" value="1"/>
</dbReference>
<reference evidence="14 15" key="1">
    <citation type="submission" date="2018-08" db="EMBL/GenBank/DDBJ databases">
        <title>Muricauda nanhaiensis sp. nov., isolated from seawater of the South China Sea.</title>
        <authorList>
            <person name="Dang Y."/>
        </authorList>
    </citation>
    <scope>NUCLEOTIDE SEQUENCE [LARGE SCALE GENOMIC DNA]</scope>
    <source>
        <strain evidence="14 15">SM1704</strain>
    </source>
</reference>
<dbReference type="RefSeq" id="WP_116185466.1">
    <property type="nucleotide sequence ID" value="NZ_QTJX01000004.1"/>
</dbReference>
<comment type="subcellular location">
    <subcellularLocation>
        <location evidence="1">Cytoplasm</location>
    </subcellularLocation>
</comment>
<dbReference type="Pfam" id="PF00712">
    <property type="entry name" value="DNA_pol3_beta"/>
    <property type="match status" value="1"/>
</dbReference>
<evidence type="ECO:0000256" key="9">
    <source>
        <dbReference type="ARBA" id="ARBA00023125"/>
    </source>
</evidence>
<dbReference type="SMART" id="SM00480">
    <property type="entry name" value="POL3Bc"/>
    <property type="match status" value="1"/>
</dbReference>
<dbReference type="InterPro" id="IPR022634">
    <property type="entry name" value="DNA_polIII_beta_N"/>
</dbReference>
<evidence type="ECO:0000256" key="1">
    <source>
        <dbReference type="ARBA" id="ARBA00004496"/>
    </source>
</evidence>
<gene>
    <name evidence="14" type="primary">dnaN</name>
    <name evidence="14" type="ORF">DX873_15870</name>
</gene>
<dbReference type="GO" id="GO:0003887">
    <property type="term" value="F:DNA-directed DNA polymerase activity"/>
    <property type="evidence" value="ECO:0007669"/>
    <property type="project" value="UniProtKB-KW"/>
</dbReference>
<dbReference type="InterPro" id="IPR022635">
    <property type="entry name" value="DNA_polIII_beta_C"/>
</dbReference>
<dbReference type="SUPFAM" id="SSF55979">
    <property type="entry name" value="DNA clamp"/>
    <property type="match status" value="2"/>
</dbReference>
<keyword evidence="5 14" id="KW-0808">Transferase</keyword>
<dbReference type="GO" id="GO:0008408">
    <property type="term" value="F:3'-5' exonuclease activity"/>
    <property type="evidence" value="ECO:0007669"/>
    <property type="project" value="InterPro"/>
</dbReference>
<dbReference type="NCBIfam" id="TIGR00663">
    <property type="entry name" value="dnan"/>
    <property type="match status" value="1"/>
</dbReference>
<keyword evidence="9" id="KW-0238">DNA-binding</keyword>
<evidence type="ECO:0000259" key="13">
    <source>
        <dbReference type="Pfam" id="PF02768"/>
    </source>
</evidence>
<keyword evidence="6 14" id="KW-0548">Nucleotidyltransferase</keyword>
<evidence type="ECO:0000256" key="5">
    <source>
        <dbReference type="ARBA" id="ARBA00022679"/>
    </source>
</evidence>
<dbReference type="OrthoDB" id="8421503at2"/>
<accession>A0A371JN20</accession>
<dbReference type="AlphaFoldDB" id="A0A371JN20"/>
<protein>
    <recommendedName>
        <fullName evidence="3">Beta sliding clamp</fullName>
    </recommendedName>
    <alternativeName>
        <fullName evidence="11">Beta-clamp processivity factor</fullName>
    </alternativeName>
    <alternativeName>
        <fullName evidence="10">DNA polymerase III beta sliding clamp subunit</fullName>
    </alternativeName>
</protein>
<dbReference type="EMBL" id="QTJX01000004">
    <property type="protein sequence ID" value="RDY58477.1"/>
    <property type="molecule type" value="Genomic_DNA"/>
</dbReference>
<evidence type="ECO:0000256" key="10">
    <source>
        <dbReference type="ARBA" id="ARBA00030988"/>
    </source>
</evidence>
<keyword evidence="8" id="KW-0239">DNA-directed DNA polymerase</keyword>
<evidence type="ECO:0000256" key="3">
    <source>
        <dbReference type="ARBA" id="ARBA00021035"/>
    </source>
</evidence>